<dbReference type="AlphaFoldDB" id="A0A8H3V4V3"/>
<dbReference type="Gene3D" id="3.40.50.720">
    <property type="entry name" value="NAD(P)-binding Rossmann-like Domain"/>
    <property type="match status" value="1"/>
</dbReference>
<name>A0A8H3V4V3_VENIN</name>
<dbReference type="SMART" id="SM00829">
    <property type="entry name" value="PKS_ER"/>
    <property type="match status" value="1"/>
</dbReference>
<dbReference type="Gene3D" id="3.90.180.10">
    <property type="entry name" value="Medium-chain alcohol dehydrogenases, catalytic domain"/>
    <property type="match status" value="1"/>
</dbReference>
<dbReference type="Proteomes" id="UP000490939">
    <property type="component" value="Unassembled WGS sequence"/>
</dbReference>
<dbReference type="InterPro" id="IPR036291">
    <property type="entry name" value="NAD(P)-bd_dom_sf"/>
</dbReference>
<dbReference type="SUPFAM" id="SSF50129">
    <property type="entry name" value="GroES-like"/>
    <property type="match status" value="1"/>
</dbReference>
<dbReference type="Proteomes" id="UP000447873">
    <property type="component" value="Unassembled WGS sequence"/>
</dbReference>
<keyword evidence="8" id="KW-1185">Reference proteome</keyword>
<evidence type="ECO:0000313" key="7">
    <source>
        <dbReference type="Proteomes" id="UP000447873"/>
    </source>
</evidence>
<evidence type="ECO:0000313" key="5">
    <source>
        <dbReference type="EMBL" id="KAE9992453.1"/>
    </source>
</evidence>
<protein>
    <recommendedName>
        <fullName evidence="2">Enoyl reductase (ER) domain-containing protein</fullName>
    </recommendedName>
</protein>
<dbReference type="EMBL" id="WNWS01000099">
    <property type="protein sequence ID" value="KAE9980733.1"/>
    <property type="molecule type" value="Genomic_DNA"/>
</dbReference>
<evidence type="ECO:0000313" key="8">
    <source>
        <dbReference type="Proteomes" id="UP000490939"/>
    </source>
</evidence>
<accession>A0A8H3V4V3</accession>
<dbReference type="PANTHER" id="PTHR43677">
    <property type="entry name" value="SHORT-CHAIN DEHYDROGENASE/REDUCTASE"/>
    <property type="match status" value="1"/>
</dbReference>
<comment type="caution">
    <text evidence="4">The sequence shown here is derived from an EMBL/GenBank/DDBJ whole genome shotgun (WGS) entry which is preliminary data.</text>
</comment>
<dbReference type="SUPFAM" id="SSF51735">
    <property type="entry name" value="NAD(P)-binding Rossmann-fold domains"/>
    <property type="match status" value="1"/>
</dbReference>
<dbReference type="Proteomes" id="UP000433883">
    <property type="component" value="Unassembled WGS sequence"/>
</dbReference>
<dbReference type="GO" id="GO:0016491">
    <property type="term" value="F:oxidoreductase activity"/>
    <property type="evidence" value="ECO:0007669"/>
    <property type="project" value="InterPro"/>
</dbReference>
<evidence type="ECO:0000313" key="6">
    <source>
        <dbReference type="Proteomes" id="UP000433883"/>
    </source>
</evidence>
<dbReference type="PANTHER" id="PTHR43677:SF11">
    <property type="entry name" value="ZINC-CONTAINING ALCOHOL DEHYDROGENASE"/>
    <property type="match status" value="1"/>
</dbReference>
<proteinExistence type="predicted"/>
<dbReference type="InterPro" id="IPR051397">
    <property type="entry name" value="Zn-ADH-like_protein"/>
</dbReference>
<evidence type="ECO:0000256" key="1">
    <source>
        <dbReference type="SAM" id="MobiDB-lite"/>
    </source>
</evidence>
<organism evidence="4 6">
    <name type="scientific">Venturia inaequalis</name>
    <name type="common">Apple scab fungus</name>
    <dbReference type="NCBI Taxonomy" id="5025"/>
    <lineage>
        <taxon>Eukaryota</taxon>
        <taxon>Fungi</taxon>
        <taxon>Dikarya</taxon>
        <taxon>Ascomycota</taxon>
        <taxon>Pezizomycotina</taxon>
        <taxon>Dothideomycetes</taxon>
        <taxon>Pleosporomycetidae</taxon>
        <taxon>Venturiales</taxon>
        <taxon>Venturiaceae</taxon>
        <taxon>Venturia</taxon>
    </lineage>
</organism>
<sequence>MKTAQVTEFGQRPRYIEIETPPTPTSDSDQVQIKVIASGVHALVRARAAGQHYSAQGLPHIPGVDGVGTTADGQLVYFTAMAPKGGSFAEYVNVPKAVAKPLPEGADPMQIAGLLNPGMSSWTALSFRTANLPKDFSVLVNGVTSTSGAIAISIAKHFGAGKIIGVARNVKKMETLGLDEIIELKEPATDTDFSKADNVDVILDYLYGEPAAHLLASLKPTTPVQYIQIGSLASQEISLPSAVLRSKDITLRGAGPGAWKMSEFAAQIPDLMNALVKVKPQPLQTIDLKDIEERWDIKGDRLIVLM</sequence>
<feature type="region of interest" description="Disordered" evidence="1">
    <location>
        <begin position="1"/>
        <end position="28"/>
    </location>
</feature>
<dbReference type="InterPro" id="IPR020843">
    <property type="entry name" value="ER"/>
</dbReference>
<reference evidence="4 6" key="1">
    <citation type="submission" date="2019-11" db="EMBL/GenBank/DDBJ databases">
        <title>Venturia inaequalis Genome Resource.</title>
        <authorList>
            <person name="Lichtner F.J."/>
        </authorList>
    </citation>
    <scope>NUCLEOTIDE SEQUENCE [LARGE SCALE GENOMIC DNA]</scope>
    <source>
        <strain evidence="3 7">120213</strain>
        <strain evidence="4">Bline_iso_100314</strain>
        <strain evidence="5 8">DMI_063113</strain>
    </source>
</reference>
<dbReference type="EMBL" id="WNWQ01000062">
    <property type="protein sequence ID" value="KAE9981193.1"/>
    <property type="molecule type" value="Genomic_DNA"/>
</dbReference>
<dbReference type="InterPro" id="IPR011032">
    <property type="entry name" value="GroES-like_sf"/>
</dbReference>
<dbReference type="EMBL" id="WNWR01000058">
    <property type="protein sequence ID" value="KAE9992453.1"/>
    <property type="molecule type" value="Genomic_DNA"/>
</dbReference>
<dbReference type="OrthoDB" id="809632at2759"/>
<evidence type="ECO:0000313" key="4">
    <source>
        <dbReference type="EMBL" id="KAE9981193.1"/>
    </source>
</evidence>
<gene>
    <name evidence="4" type="ORF">BLS_007703</name>
    <name evidence="5" type="ORF">EG327_008969</name>
    <name evidence="3" type="ORF">EG328_012078</name>
</gene>
<evidence type="ECO:0000259" key="2">
    <source>
        <dbReference type="SMART" id="SM00829"/>
    </source>
</evidence>
<feature type="domain" description="Enoyl reductase (ER)" evidence="2">
    <location>
        <begin position="10"/>
        <end position="305"/>
    </location>
</feature>
<evidence type="ECO:0000313" key="3">
    <source>
        <dbReference type="EMBL" id="KAE9980733.1"/>
    </source>
</evidence>